<protein>
    <submittedName>
        <fullName evidence="3">Uncharacterized protein</fullName>
    </submittedName>
</protein>
<evidence type="ECO:0000256" key="1">
    <source>
        <dbReference type="SAM" id="Coils"/>
    </source>
</evidence>
<feature type="coiled-coil region" evidence="1">
    <location>
        <begin position="1164"/>
        <end position="1232"/>
    </location>
</feature>
<reference evidence="3" key="1">
    <citation type="submission" date="2021-05" db="EMBL/GenBank/DDBJ databases">
        <title>The genome of the haptophyte Pavlova lutheri (Diacronema luteri, Pavlovales) - a model for lipid biosynthesis in eukaryotic algae.</title>
        <authorList>
            <person name="Hulatt C.J."/>
            <person name="Posewitz M.C."/>
        </authorList>
    </citation>
    <scope>NUCLEOTIDE SEQUENCE</scope>
    <source>
        <strain evidence="3">NIVA-4/92</strain>
    </source>
</reference>
<feature type="compositionally biased region" description="Basic and acidic residues" evidence="2">
    <location>
        <begin position="1869"/>
        <end position="1885"/>
    </location>
</feature>
<feature type="region of interest" description="Disordered" evidence="2">
    <location>
        <begin position="967"/>
        <end position="995"/>
    </location>
</feature>
<keyword evidence="1" id="KW-0175">Coiled coil</keyword>
<feature type="region of interest" description="Disordered" evidence="2">
    <location>
        <begin position="1785"/>
        <end position="1956"/>
    </location>
</feature>
<dbReference type="Proteomes" id="UP000751190">
    <property type="component" value="Unassembled WGS sequence"/>
</dbReference>
<dbReference type="OMA" id="MEPTICA"/>
<feature type="compositionally biased region" description="Low complexity" evidence="2">
    <location>
        <begin position="2198"/>
        <end position="2214"/>
    </location>
</feature>
<proteinExistence type="predicted"/>
<feature type="compositionally biased region" description="Low complexity" evidence="2">
    <location>
        <begin position="1903"/>
        <end position="1919"/>
    </location>
</feature>
<gene>
    <name evidence="3" type="ORF">KFE25_013740</name>
</gene>
<feature type="compositionally biased region" description="Polar residues" evidence="2">
    <location>
        <begin position="1688"/>
        <end position="1697"/>
    </location>
</feature>
<comment type="caution">
    <text evidence="3">The sequence shown here is derived from an EMBL/GenBank/DDBJ whole genome shotgun (WGS) entry which is preliminary data.</text>
</comment>
<dbReference type="PANTHER" id="PTHR24216:SF65">
    <property type="entry name" value="PAXILLIN-LIKE PROTEIN 1"/>
    <property type="match status" value="1"/>
</dbReference>
<feature type="coiled-coil region" evidence="1">
    <location>
        <begin position="650"/>
        <end position="695"/>
    </location>
</feature>
<evidence type="ECO:0000256" key="2">
    <source>
        <dbReference type="SAM" id="MobiDB-lite"/>
    </source>
</evidence>
<feature type="region of interest" description="Disordered" evidence="2">
    <location>
        <begin position="1682"/>
        <end position="1725"/>
    </location>
</feature>
<evidence type="ECO:0000313" key="3">
    <source>
        <dbReference type="EMBL" id="KAG8468657.1"/>
    </source>
</evidence>
<keyword evidence="4" id="KW-1185">Reference proteome</keyword>
<feature type="compositionally biased region" description="Acidic residues" evidence="2">
    <location>
        <begin position="1840"/>
        <end position="1858"/>
    </location>
</feature>
<organism evidence="3 4">
    <name type="scientific">Diacronema lutheri</name>
    <name type="common">Unicellular marine alga</name>
    <name type="synonym">Monochrysis lutheri</name>
    <dbReference type="NCBI Taxonomy" id="2081491"/>
    <lineage>
        <taxon>Eukaryota</taxon>
        <taxon>Haptista</taxon>
        <taxon>Haptophyta</taxon>
        <taxon>Pavlovophyceae</taxon>
        <taxon>Pavlovales</taxon>
        <taxon>Pavlovaceae</taxon>
        <taxon>Diacronema</taxon>
    </lineage>
</organism>
<dbReference type="PANTHER" id="PTHR24216">
    <property type="entry name" value="PAXILLIN-RELATED"/>
    <property type="match status" value="1"/>
</dbReference>
<feature type="coiled-coil region" evidence="1">
    <location>
        <begin position="1491"/>
        <end position="1518"/>
    </location>
</feature>
<feature type="compositionally biased region" description="Basic and acidic residues" evidence="2">
    <location>
        <begin position="969"/>
        <end position="979"/>
    </location>
</feature>
<feature type="coiled-coil region" evidence="1">
    <location>
        <begin position="381"/>
        <end position="477"/>
    </location>
</feature>
<feature type="coiled-coil region" evidence="1">
    <location>
        <begin position="1009"/>
        <end position="1061"/>
    </location>
</feature>
<feature type="compositionally biased region" description="Low complexity" evidence="2">
    <location>
        <begin position="15"/>
        <end position="42"/>
    </location>
</feature>
<name>A0A8J5XUD0_DIALT</name>
<dbReference type="EMBL" id="JAGTXO010000004">
    <property type="protein sequence ID" value="KAG8468657.1"/>
    <property type="molecule type" value="Genomic_DNA"/>
</dbReference>
<feature type="region of interest" description="Disordered" evidence="2">
    <location>
        <begin position="2169"/>
        <end position="2229"/>
    </location>
</feature>
<feature type="region of interest" description="Disordered" evidence="2">
    <location>
        <begin position="1"/>
        <end position="125"/>
    </location>
</feature>
<accession>A0A8J5XUD0</accession>
<evidence type="ECO:0000313" key="4">
    <source>
        <dbReference type="Proteomes" id="UP000751190"/>
    </source>
</evidence>
<feature type="compositionally biased region" description="Low complexity" evidence="2">
    <location>
        <begin position="1704"/>
        <end position="1719"/>
    </location>
</feature>
<dbReference type="OrthoDB" id="10690928at2759"/>
<sequence>MVDSSRLSVSVEVEGSALSADSSRGGSSVRRSPRATSPRSTANPTTRVSAGVPQLEGAERSPRRMVYAGRAITQVRRGGGSRATARAGSLLGTSLPANRVGASPSSLQRPTSPAKRAASPPDRIAAVGHGVPTIVQSEDPRDVLRRMAQPTSASELTRVEQRISRVIHNYEQVEENIAARRRRDAAHHAAIRVAAADEGWAFDEALHGDNERELDDEMAAAFAEQLREGIVVQLLDLTKLASTRATLLTGIRGATLDVSSEEERFASLSTFDEDEARSALDELADAIDAPDAFKLYDERRAREAELAGKLRTAHQREVGAYRARLAELGDSETAIRRLGDEVGALRASDSRRAFELRAAADEIGACEAERTELVNGAARDARAIALRHQNAEAEVRRLRDELLKEKRALAVVRDELSAVAHRDAERAKLEHVSAALADAEAAMAALREAADAAAARATDAQSKAAKAEGRLVAAETDFAARLGDAERTASARVREADADASAAVADARRLLDEADARAAQLATANSDLADARKREAELVARLADESARLDALNADSAAERDASRARSDADSRALVGLEPGTVQRDIDAALDAALDASRAELSSAAAEAEALRELVRAELHADDALASEAMTRLAEAESSARSSLMVAQERDDLRVDLADARRRLEDGEAEMGRRFDDMQREIDALSARASDAESDAKSVKLALADARPAERPAVMSAAASPIAPSRLVSLSTPQPAEVALAPRPAPSAAAATLELAPAAAEATLELAPAAAEATLEPAPAAVEATLEPAPAAAEATLEPAPAAAEVVLELAPAAAQAQAALEPAPAAVEATLEPAPAAAEATLEPAPAAAEVVLELAPAAAQAQAALEPAPAAVEATLEPAPAAVEATLEPAPAAVEATLEPAPVAPAAAPAALPTPSTPRPIAQPAAPFGRVRSLEGFLEKTLGDQLRAEAQPFVVVAAAASEDVDTEAEHGVERELRAAGAAARPSPAPAEPTQIPQALASALRRAINSQAGALESARAEIARLQSATQLAALSTSGAHASANNTATALSERIALLEAEVASVLGARDAAAAQRDDARAELVAHADELAALRPDARALPAVRAVAHREQVAARALHAMLASADGDVCAAEAAFADARVELSAERALALKLRVQSASDRDALGRLAEQAAADLEAANAAAQERIAAAEAERDEAIRAVTAVASDPTGKELIARLQRELDTAKADVAAVRTALELLAQGDDRMRQFAQSRIEKGALAAAAAGVNIAPAGDAPPVDGARVDAAGDDGVSGGARVGAAGAMSSDEVAALEAEADAEERRAANAGQLYHVRHDSPLHAPVESARHAQRRLRRALRIGAVQEARVAARMLQAASALAARVRELVRGAHADAIADDGGASAGGGGGGFPRDASEEDAIAEAVGLAVVGGRGGSHRRDPNRAALERPDEVSALLPPDLPTAGALVSRCLAVTRATHEQLALGISRALDERKEMRTFLAVEQEKTEALRREVRALKDEAAALRDAALKKRMEDDRPTQHLMGAAQIFAMRQASKAAADADAVAPAAPAAPGALAAVGQAAVPRADVRVGVSTSTAALEARGGPARAAVATADNATQTTLSLRALGEVEADRQRYEALSSQLRSEVVRLTSDTEMLAVIDRRIEHLTAQRAERDTRAPSHEALAHALGVAGGGNLSNLTSGQATSRPDVRSAHVGARASGRRASPSRSHVDALPTSVVAPSAVALDDWAAGGRRPARREAHASFAPTGPAAVRTGGAHQLATVRMPRVAAEAQPVARPGGAGGEHSVPIELGQPAPADAHEHADAHTQGARPMSGGVAIGATEHGSTEADDADTDADADEDEDAEAAEALGARARVRAGEGDERVRHDDDGVPRGRATSPFLDRAPPAPRAPEFSAASATSPSSPLPVGDAPTARGRAPTLAQGAAPTGPARAEPDERDEAGLAASSDATDALVLEALALKREVLALATSNERLSMELALLTPGYSGAYKPWAPDLPLLAQRIALREQSTSEARERAERRGERARARLARVRGEMAAARPHPAERLAVLQRMEDRLHKSAAAFEERRLGFEAERIRNLELALQAFCSVAYHGGAFGELRSRYDDGGHAAMHPAAPGAPEPLLQTLARAASAASPPHKTPSRRVRALPALHTVTVSVAPPAPSAMPRALGDAKRPAARTPPAPAAPAEPELRPAAPLIPLPRLQSAIAPPERPSQYGG</sequence>